<keyword evidence="8" id="KW-1185">Reference proteome</keyword>
<evidence type="ECO:0000313" key="8">
    <source>
        <dbReference type="Proteomes" id="UP000094626"/>
    </source>
</evidence>
<dbReference type="PANTHER" id="PTHR45024:SF2">
    <property type="entry name" value="SCP2 DOMAIN-CONTAINING PROTEIN"/>
    <property type="match status" value="1"/>
</dbReference>
<dbReference type="InterPro" id="IPR036291">
    <property type="entry name" value="NAD(P)-bd_dom_sf"/>
</dbReference>
<dbReference type="Pfam" id="PF00106">
    <property type="entry name" value="adh_short"/>
    <property type="match status" value="1"/>
</dbReference>
<evidence type="ECO:0000313" key="6">
    <source>
        <dbReference type="EMBL" id="EZP80783.1"/>
    </source>
</evidence>
<dbReference type="EMBL" id="JFYZ01000015">
    <property type="protein sequence ID" value="EZP80783.1"/>
    <property type="molecule type" value="Genomic_DNA"/>
</dbReference>
<evidence type="ECO:0000259" key="4">
    <source>
        <dbReference type="SMART" id="SM00822"/>
    </source>
</evidence>
<dbReference type="Proteomes" id="UP000094626">
    <property type="component" value="Chromosome"/>
</dbReference>
<evidence type="ECO:0000313" key="7">
    <source>
        <dbReference type="Proteomes" id="UP000024329"/>
    </source>
</evidence>
<comment type="similarity">
    <text evidence="1 3">Belongs to the short-chain dehydrogenases/reductases (SDR) family.</text>
</comment>
<dbReference type="AlphaFoldDB" id="A0A031JVF0"/>
<dbReference type="InterPro" id="IPR051687">
    <property type="entry name" value="Peroxisomal_Beta-Oxidation"/>
</dbReference>
<organism evidence="6 7">
    <name type="scientific">Novosphingobium resinovorum</name>
    <dbReference type="NCBI Taxonomy" id="158500"/>
    <lineage>
        <taxon>Bacteria</taxon>
        <taxon>Pseudomonadati</taxon>
        <taxon>Pseudomonadota</taxon>
        <taxon>Alphaproteobacteria</taxon>
        <taxon>Sphingomonadales</taxon>
        <taxon>Sphingomonadaceae</taxon>
        <taxon>Novosphingobium</taxon>
    </lineage>
</organism>
<dbReference type="STRING" id="158500.BES08_11405"/>
<dbReference type="PROSITE" id="PS00061">
    <property type="entry name" value="ADH_SHORT"/>
    <property type="match status" value="1"/>
</dbReference>
<reference evidence="8" key="3">
    <citation type="journal article" date="2017" name="J. Biotechnol.">
        <title>Complete genome sequence of Novosphingobium resinovorum SA1, a versatile xenobiotic-degrading bacterium capable of utilizing sulfanilic acid.</title>
        <authorList>
            <person name="Hegedus B."/>
            <person name="Kos P.B."/>
            <person name="Balint B."/>
            <person name="Maroti G."/>
            <person name="Gan H.M."/>
            <person name="Perei K."/>
            <person name="Rakhely G."/>
        </authorList>
    </citation>
    <scope>NUCLEOTIDE SEQUENCE [LARGE SCALE GENOMIC DNA]</scope>
    <source>
        <strain evidence="8">SA1</strain>
    </source>
</reference>
<evidence type="ECO:0000256" key="1">
    <source>
        <dbReference type="ARBA" id="ARBA00006484"/>
    </source>
</evidence>
<protein>
    <submittedName>
        <fullName evidence="5 6">Short-chain dehydrogenase</fullName>
    </submittedName>
</protein>
<dbReference type="KEGG" id="nre:BES08_11405"/>
<dbReference type="EMBL" id="CP017075">
    <property type="protein sequence ID" value="AOR77286.1"/>
    <property type="molecule type" value="Genomic_DNA"/>
</dbReference>
<reference evidence="6 7" key="1">
    <citation type="submission" date="2014-03" db="EMBL/GenBank/DDBJ databases">
        <title>Whole genome sequence of Novosphingobium resinovorum KF1.</title>
        <authorList>
            <person name="Gan H.M."/>
            <person name="Gan H.Y."/>
            <person name="Chew T.H."/>
            <person name="Savka M.A."/>
        </authorList>
    </citation>
    <scope>NUCLEOTIDE SEQUENCE [LARGE SCALE GENOMIC DNA]</scope>
    <source>
        <strain evidence="6 7">KF1</strain>
    </source>
</reference>
<dbReference type="RefSeq" id="WP_036526899.1">
    <property type="nucleotide sequence ID" value="NZ_CP017075.1"/>
</dbReference>
<dbReference type="PANTHER" id="PTHR45024">
    <property type="entry name" value="DEHYDROGENASES, SHORT CHAIN"/>
    <property type="match status" value="1"/>
</dbReference>
<gene>
    <name evidence="5" type="ORF">BES08_11405</name>
    <name evidence="6" type="ORF">BV97_03202</name>
</gene>
<name>A0A031JVF0_9SPHN</name>
<dbReference type="SUPFAM" id="SSF51735">
    <property type="entry name" value="NAD(P)-binding Rossmann-fold domains"/>
    <property type="match status" value="1"/>
</dbReference>
<proteinExistence type="inferred from homology"/>
<dbReference type="OrthoDB" id="9804774at2"/>
<dbReference type="GO" id="GO:0016491">
    <property type="term" value="F:oxidoreductase activity"/>
    <property type="evidence" value="ECO:0007669"/>
    <property type="project" value="UniProtKB-KW"/>
</dbReference>
<dbReference type="InterPro" id="IPR020904">
    <property type="entry name" value="Sc_DH/Rdtase_CS"/>
</dbReference>
<feature type="domain" description="Ketoreductase" evidence="4">
    <location>
        <begin position="11"/>
        <end position="187"/>
    </location>
</feature>
<keyword evidence="2" id="KW-0560">Oxidoreductase</keyword>
<dbReference type="InterPro" id="IPR002347">
    <property type="entry name" value="SDR_fam"/>
</dbReference>
<dbReference type="PATRIC" id="fig|158500.4.peg.3267"/>
<dbReference type="PRINTS" id="PR00081">
    <property type="entry name" value="GDHRDH"/>
</dbReference>
<evidence type="ECO:0000313" key="5">
    <source>
        <dbReference type="EMBL" id="AOR77286.1"/>
    </source>
</evidence>
<dbReference type="PRINTS" id="PR00080">
    <property type="entry name" value="SDRFAMILY"/>
</dbReference>
<dbReference type="Gene3D" id="3.40.50.720">
    <property type="entry name" value="NAD(P)-binding Rossmann-like Domain"/>
    <property type="match status" value="1"/>
</dbReference>
<dbReference type="eggNOG" id="COG1028">
    <property type="taxonomic scope" value="Bacteria"/>
</dbReference>
<dbReference type="InterPro" id="IPR057326">
    <property type="entry name" value="KR_dom"/>
</dbReference>
<evidence type="ECO:0000256" key="3">
    <source>
        <dbReference type="RuleBase" id="RU000363"/>
    </source>
</evidence>
<sequence>MPTPELRFDGRVAVVTGGGRGLGRSYALLLAERGCKVVVNDLGGAIRGDGPDTSVAQSVVDEIVAAGGEAIANADTVATPEGGRAIVQAALDTWGRIDVLIHNAGNVRYGSIRDIPYEDFRAVVDVHLLGAFHVVQAAFGPMCDAGYGRIVLTSSIGGAYGNVNCVNYGVSKSGMIGLNNIAALEGEAHGVKCNIIAPGAVTRMADGLDISQYPPMGPELVAPVVGWLCHESCSVSGEMVSSMAGRISRMFIAETVGTYRPHWTIEDVGSATEAWHDKDGLLDLGLHGYIEHLGYSFAMARSEIAEAQ</sequence>
<accession>A0A031JVF0</accession>
<evidence type="ECO:0000256" key="2">
    <source>
        <dbReference type="ARBA" id="ARBA00023002"/>
    </source>
</evidence>
<dbReference type="SMART" id="SM00822">
    <property type="entry name" value="PKS_KR"/>
    <property type="match status" value="1"/>
</dbReference>
<reference evidence="5" key="2">
    <citation type="submission" date="2016-08" db="EMBL/GenBank/DDBJ databases">
        <authorList>
            <person name="Seilhamer J.J."/>
        </authorList>
    </citation>
    <scope>NUCLEOTIDE SEQUENCE [LARGE SCALE GENOMIC DNA]</scope>
    <source>
        <strain evidence="5">SA1</strain>
    </source>
</reference>
<dbReference type="Proteomes" id="UP000024329">
    <property type="component" value="Unassembled WGS sequence"/>
</dbReference>